<feature type="domain" description="N-acetyltransferase" evidence="4">
    <location>
        <begin position="12"/>
        <end position="197"/>
    </location>
</feature>
<dbReference type="InterPro" id="IPR016181">
    <property type="entry name" value="Acyl_CoA_acyltransferase"/>
</dbReference>
<feature type="non-terminal residue" evidence="5">
    <location>
        <position position="1"/>
    </location>
</feature>
<accession>A0A6A4MGI9</accession>
<dbReference type="InterPro" id="IPR052810">
    <property type="entry name" value="Plant_NAT"/>
</dbReference>
<reference evidence="5 6" key="1">
    <citation type="journal article" date="2019" name="Genome Biol. Evol.">
        <title>The Rhododendron genome and chromosomal organization provide insight into shared whole-genome duplications across the heath family (Ericaceae).</title>
        <authorList>
            <person name="Soza V.L."/>
            <person name="Lindsley D."/>
            <person name="Waalkes A."/>
            <person name="Ramage E."/>
            <person name="Patwardhan R.P."/>
            <person name="Burton J.N."/>
            <person name="Adey A."/>
            <person name="Kumar A."/>
            <person name="Qiu R."/>
            <person name="Shendure J."/>
            <person name="Hall B."/>
        </authorList>
    </citation>
    <scope>NUCLEOTIDE SEQUENCE [LARGE SCALE GENOMIC DNA]</scope>
    <source>
        <strain evidence="5">RSF 1966-606</strain>
    </source>
</reference>
<dbReference type="OrthoDB" id="41532at2759"/>
<evidence type="ECO:0000313" key="5">
    <source>
        <dbReference type="EMBL" id="KAE9466801.1"/>
    </source>
</evidence>
<dbReference type="PROSITE" id="PS51186">
    <property type="entry name" value="GNAT"/>
    <property type="match status" value="1"/>
</dbReference>
<keyword evidence="6" id="KW-1185">Reference proteome</keyword>
<dbReference type="Proteomes" id="UP000428333">
    <property type="component" value="Linkage Group LG01"/>
</dbReference>
<organism evidence="5 6">
    <name type="scientific">Rhododendron williamsianum</name>
    <dbReference type="NCBI Taxonomy" id="262921"/>
    <lineage>
        <taxon>Eukaryota</taxon>
        <taxon>Viridiplantae</taxon>
        <taxon>Streptophyta</taxon>
        <taxon>Embryophyta</taxon>
        <taxon>Tracheophyta</taxon>
        <taxon>Spermatophyta</taxon>
        <taxon>Magnoliopsida</taxon>
        <taxon>eudicotyledons</taxon>
        <taxon>Gunneridae</taxon>
        <taxon>Pentapetalae</taxon>
        <taxon>asterids</taxon>
        <taxon>Ericales</taxon>
        <taxon>Ericaceae</taxon>
        <taxon>Ericoideae</taxon>
        <taxon>Rhodoreae</taxon>
        <taxon>Rhododendron</taxon>
    </lineage>
</organism>
<gene>
    <name evidence="5" type="ORF">C3L33_01296</name>
</gene>
<comment type="similarity">
    <text evidence="1">Belongs to the acetyltransferase family.</text>
</comment>
<dbReference type="PANTHER" id="PTHR47370:SF10">
    <property type="entry name" value="N-ACETYLTRANSFERASE HLS1-RELATED"/>
    <property type="match status" value="1"/>
</dbReference>
<dbReference type="Gene3D" id="3.40.630.30">
    <property type="match status" value="1"/>
</dbReference>
<dbReference type="FunFam" id="3.40.630.30:FF:000084">
    <property type="entry name" value="Probable N-acetyltransferase HLS1-like"/>
    <property type="match status" value="1"/>
</dbReference>
<evidence type="ECO:0000256" key="1">
    <source>
        <dbReference type="ARBA" id="ARBA00008694"/>
    </source>
</evidence>
<protein>
    <recommendedName>
        <fullName evidence="4">N-acetyltransferase domain-containing protein</fullName>
    </recommendedName>
</protein>
<evidence type="ECO:0000256" key="2">
    <source>
        <dbReference type="ARBA" id="ARBA00022679"/>
    </source>
</evidence>
<evidence type="ECO:0000256" key="3">
    <source>
        <dbReference type="ARBA" id="ARBA00023315"/>
    </source>
</evidence>
<evidence type="ECO:0000259" key="4">
    <source>
        <dbReference type="PROSITE" id="PS51186"/>
    </source>
</evidence>
<evidence type="ECO:0000313" key="6">
    <source>
        <dbReference type="Proteomes" id="UP000428333"/>
    </source>
</evidence>
<dbReference type="InterPro" id="IPR000182">
    <property type="entry name" value="GNAT_dom"/>
</dbReference>
<comment type="caution">
    <text evidence="5">The sequence shown here is derived from an EMBL/GenBank/DDBJ whole genome shotgun (WGS) entry which is preliminary data.</text>
</comment>
<dbReference type="Pfam" id="PF00583">
    <property type="entry name" value="Acetyltransf_1"/>
    <property type="match status" value="1"/>
</dbReference>
<keyword evidence="2" id="KW-0808">Transferase</keyword>
<dbReference type="AlphaFoldDB" id="A0A6A4MGI9"/>
<dbReference type="EMBL" id="QEFC01000075">
    <property type="protein sequence ID" value="KAE9466801.1"/>
    <property type="molecule type" value="Genomic_DNA"/>
</dbReference>
<dbReference type="CDD" id="cd04301">
    <property type="entry name" value="NAT_SF"/>
    <property type="match status" value="1"/>
</dbReference>
<keyword evidence="3" id="KW-0012">Acyltransferase</keyword>
<sequence length="378" mass="41660">MVVEGGGAVVVLVVRPFDAKRDCGEVEELERRCEVGPSGKLSLFTDLLGDPICRVRHSPSYNMLVAETVTVSKDGVEEREIIGMIRGCIKTVTCGKKLSRVGNDGRDLPANKALPVYTKLAYILGLRVSPSHRRSGIALELVTRIEEWFTQNGAEYSYMATENDNKPSVTLFTQKCGYSKFRTPSILVQPVFAHRIRVSTRVAILKLTCSEAETLYRRRFSTTEFFPRDIDSVLNNKLNLGTFLAVPSGSYTPGSWPGPDEFLSGPPESWAVMSVWNSKDVYRLEVRGAGRPAVCQVLEGPCGFAHNLAKECGCGVVATEVSSREPLRLGVPHWKALSCTEDLWCIKRLGEDYSDGSVGDWTKSPPPGYNCLSAQEVE</sequence>
<name>A0A6A4MGI9_9ERIC</name>
<dbReference type="PANTHER" id="PTHR47370">
    <property type="entry name" value="ACYL-COA N-ACYLTRANSFERASES (NAT) SUPERFAMILY PROTEIN"/>
    <property type="match status" value="1"/>
</dbReference>
<dbReference type="GO" id="GO:0016747">
    <property type="term" value="F:acyltransferase activity, transferring groups other than amino-acyl groups"/>
    <property type="evidence" value="ECO:0007669"/>
    <property type="project" value="InterPro"/>
</dbReference>
<proteinExistence type="inferred from homology"/>
<dbReference type="SUPFAM" id="SSF55729">
    <property type="entry name" value="Acyl-CoA N-acyltransferases (Nat)"/>
    <property type="match status" value="1"/>
</dbReference>